<dbReference type="InterPro" id="IPR011050">
    <property type="entry name" value="Pectin_lyase_fold/virulence"/>
</dbReference>
<keyword evidence="3" id="KW-1185">Reference proteome</keyword>
<accession>A3J024</accession>
<dbReference type="InterPro" id="IPR012334">
    <property type="entry name" value="Pectin_lyas_fold"/>
</dbReference>
<gene>
    <name evidence="2" type="ORF">CY0110_31125</name>
</gene>
<sequence length="545" mass="56505">SLAIENIFSRVTGSSPSNIDGLIQVNGFANLFLINPNGIIFGPNAALNMGGSFLATTANEVVFSDGTVFGAKNNSNSVVLTVNQPIGLTFDNPQPIQIKNQGHNVNFNAFPAFNFPISGLQVFNKNLSILGGDVIFDGGILSAINGNINVGAVQSGFVSFSFIDNQLALNYDKVSHFNNIYLKNRSFINTIGLSPGSLNFNAKNLTITDGSIAMIFNVGSNFGHSLTVETTDSLTVSGKSEELNQSSFITTQTIGTGSSGKININTPRLFVDSEGIISSVTLSEGQGDDINIETQKLFVEGGGGITSAVLSTGDGGNVNIFATQEVNVSGSAPGVIISTFLPGFSNFPSSLGSFTGSTGDAGNLFIISNNLKIIDGGNVGTATFEQGNGGQVFIDVQDSIEVNGVTPLFFPSIINSAAYGDGQAGQIILNSNHLKLLDGGNIISSAFDSGSAGTIDINALNSVEISGFTGIRNSGIGSSVEQLDPISINLLGLDLKATGQSGNITINTNNFSMTDQGFLSVQNDGLNSGGSIDLNAQNIQLEKAQ</sequence>
<protein>
    <submittedName>
        <fullName evidence="2">Filamentous haemagglutinin-like protein</fullName>
    </submittedName>
</protein>
<feature type="domain" description="Filamentous haemagglutinin FhaB/tRNA nuclease CdiA-like TPS" evidence="1">
    <location>
        <begin position="4"/>
        <end position="190"/>
    </location>
</feature>
<comment type="caution">
    <text evidence="2">The sequence shown here is derived from an EMBL/GenBank/DDBJ whole genome shotgun (WGS) entry which is preliminary data.</text>
</comment>
<dbReference type="InterPro" id="IPR008638">
    <property type="entry name" value="FhaB/CdiA-like_TPS"/>
</dbReference>
<dbReference type="SUPFAM" id="SSF51126">
    <property type="entry name" value="Pectin lyase-like"/>
    <property type="match status" value="3"/>
</dbReference>
<dbReference type="RefSeq" id="WP_008278990.1">
    <property type="nucleotide sequence ID" value="NZ_AAXW01000146.1"/>
</dbReference>
<feature type="non-terminal residue" evidence="2">
    <location>
        <position position="545"/>
    </location>
</feature>
<dbReference type="Gene3D" id="2.160.20.10">
    <property type="entry name" value="Single-stranded right-handed beta-helix, Pectin lyase-like"/>
    <property type="match status" value="2"/>
</dbReference>
<dbReference type="eggNOG" id="COG3210">
    <property type="taxonomic scope" value="Bacteria"/>
</dbReference>
<dbReference type="Proteomes" id="UP000003781">
    <property type="component" value="Unassembled WGS sequence"/>
</dbReference>
<dbReference type="AlphaFoldDB" id="A3J024"/>
<feature type="non-terminal residue" evidence="2">
    <location>
        <position position="1"/>
    </location>
</feature>
<proteinExistence type="predicted"/>
<dbReference type="Pfam" id="PF05860">
    <property type="entry name" value="TPS"/>
    <property type="match status" value="1"/>
</dbReference>
<reference evidence="2 3" key="1">
    <citation type="submission" date="2007-03" db="EMBL/GenBank/DDBJ databases">
        <authorList>
            <person name="Stal L."/>
            <person name="Ferriera S."/>
            <person name="Johnson J."/>
            <person name="Kravitz S."/>
            <person name="Beeson K."/>
            <person name="Sutton G."/>
            <person name="Rogers Y.-H."/>
            <person name="Friedman R."/>
            <person name="Frazier M."/>
            <person name="Venter J.C."/>
        </authorList>
    </citation>
    <scope>NUCLEOTIDE SEQUENCE [LARGE SCALE GENOMIC DNA]</scope>
    <source>
        <strain evidence="2 3">CCY0110</strain>
    </source>
</reference>
<evidence type="ECO:0000313" key="3">
    <source>
        <dbReference type="Proteomes" id="UP000003781"/>
    </source>
</evidence>
<name>A3J024_9CHRO</name>
<dbReference type="EMBL" id="AAXW01000146">
    <property type="protein sequence ID" value="EAZ87923.1"/>
    <property type="molecule type" value="Genomic_DNA"/>
</dbReference>
<dbReference type="OrthoDB" id="452776at2"/>
<evidence type="ECO:0000259" key="1">
    <source>
        <dbReference type="Pfam" id="PF05860"/>
    </source>
</evidence>
<dbReference type="NCBIfam" id="TIGR01901">
    <property type="entry name" value="adhes_NPXG"/>
    <property type="match status" value="1"/>
</dbReference>
<organism evidence="2 3">
    <name type="scientific">Crocosphaera chwakensis CCY0110</name>
    <dbReference type="NCBI Taxonomy" id="391612"/>
    <lineage>
        <taxon>Bacteria</taxon>
        <taxon>Bacillati</taxon>
        <taxon>Cyanobacteriota</taxon>
        <taxon>Cyanophyceae</taxon>
        <taxon>Oscillatoriophycideae</taxon>
        <taxon>Chroococcales</taxon>
        <taxon>Aphanothecaceae</taxon>
        <taxon>Crocosphaera</taxon>
        <taxon>Crocosphaera chwakensis</taxon>
    </lineage>
</organism>
<evidence type="ECO:0000313" key="2">
    <source>
        <dbReference type="EMBL" id="EAZ87923.1"/>
    </source>
</evidence>